<proteinExistence type="predicted"/>
<protein>
    <submittedName>
        <fullName evidence="1">Uncharacterized protein</fullName>
    </submittedName>
</protein>
<evidence type="ECO:0000313" key="2">
    <source>
        <dbReference type="Proteomes" id="UP000248627"/>
    </source>
</evidence>
<evidence type="ECO:0000313" key="1">
    <source>
        <dbReference type="EMBL" id="PZF83977.1"/>
    </source>
</evidence>
<accession>A0A2W2C757</accession>
<keyword evidence="2" id="KW-1185">Reference proteome</keyword>
<dbReference type="AlphaFoldDB" id="A0A2W2C757"/>
<dbReference type="Proteomes" id="UP000248627">
    <property type="component" value="Unassembled WGS sequence"/>
</dbReference>
<comment type="caution">
    <text evidence="1">The sequence shown here is derived from an EMBL/GenBank/DDBJ whole genome shotgun (WGS) entry which is preliminary data.</text>
</comment>
<dbReference type="EMBL" id="POTX01000400">
    <property type="protein sequence ID" value="PZF83977.1"/>
    <property type="molecule type" value="Genomic_DNA"/>
</dbReference>
<dbReference type="RefSeq" id="WP_111246563.1">
    <property type="nucleotide sequence ID" value="NZ_AP023358.1"/>
</dbReference>
<name>A0A2W2C757_9ACTN</name>
<gene>
    <name evidence="1" type="ORF">C1I93_29695</name>
</gene>
<reference evidence="1 2" key="1">
    <citation type="submission" date="2018-01" db="EMBL/GenBank/DDBJ databases">
        <title>Draft genome sequence of Jishengella endophytica.</title>
        <authorList>
            <person name="Sahin N."/>
            <person name="Ay H."/>
            <person name="Saygin H."/>
        </authorList>
    </citation>
    <scope>NUCLEOTIDE SEQUENCE [LARGE SCALE GENOMIC DNA]</scope>
    <source>
        <strain evidence="1 2">DSM 45430</strain>
    </source>
</reference>
<organism evidence="1 2">
    <name type="scientific">Micromonospora endophytica</name>
    <dbReference type="NCBI Taxonomy" id="515350"/>
    <lineage>
        <taxon>Bacteria</taxon>
        <taxon>Bacillati</taxon>
        <taxon>Actinomycetota</taxon>
        <taxon>Actinomycetes</taxon>
        <taxon>Micromonosporales</taxon>
        <taxon>Micromonosporaceae</taxon>
        <taxon>Micromonospora</taxon>
    </lineage>
</organism>
<dbReference type="OrthoDB" id="3403931at2"/>
<sequence>MIQETQHRFPGTSWNWLTDPDQLEANELIDPFDLAIYTVVPPADANSRPTLKRTDEAYDLDHDDVETLKKIHQQALGQAVAALPHNGRIVAGNTASVHPDAFAEMPEFSTPAAPAAAIGVNVTAGTGGVGPCVALLARAPVGNRLRVGCIHLSPDDMSTLQLAAAGLGRLLSELARTSPDANTGPVELYVVGGSQDDSVAYEDFSRVIAAAQLRSAAQSAVPVQLVGALVPASLDEQYVDVHIGAAGVTYSIQQR</sequence>